<feature type="compositionally biased region" description="Low complexity" evidence="1">
    <location>
        <begin position="98"/>
        <end position="119"/>
    </location>
</feature>
<feature type="compositionally biased region" description="Polar residues" evidence="1">
    <location>
        <begin position="62"/>
        <end position="77"/>
    </location>
</feature>
<feature type="compositionally biased region" description="Basic and acidic residues" evidence="1">
    <location>
        <begin position="41"/>
        <end position="61"/>
    </location>
</feature>
<feature type="region of interest" description="Disordered" evidence="1">
    <location>
        <begin position="29"/>
        <end position="137"/>
    </location>
</feature>
<sequence length="137" mass="13457">MQVRRVLYFLALIMSVASVCLAAAEAGNSVSSSSTSSNSVDKCRPPPEGDAAVERTADTLRDTNTYCANQRRSNASPAGSGNDGSVNPPPPPSPVAAPPVAAGAGEGSNGSSPSEGPTGANVNTPAGEGAVNAESTA</sequence>
<dbReference type="AlphaFoldDB" id="A0A1X0NE26"/>
<keyword evidence="2" id="KW-0732">Signal</keyword>
<dbReference type="GeneID" id="39991547"/>
<reference evidence="3 4" key="1">
    <citation type="submission" date="2017-03" db="EMBL/GenBank/DDBJ databases">
        <title>An alternative strategy for trypanosome survival in the mammalian bloodstream revealed through genome and transcriptome analysis of the ubiquitous bovine parasite Trypanosoma (Megatrypanum) theileri.</title>
        <authorList>
            <person name="Kelly S."/>
            <person name="Ivens A."/>
            <person name="Mott A."/>
            <person name="O'Neill E."/>
            <person name="Emms D."/>
            <person name="Macleod O."/>
            <person name="Voorheis P."/>
            <person name="Matthews J."/>
            <person name="Matthews K."/>
            <person name="Carrington M."/>
        </authorList>
    </citation>
    <scope>NUCLEOTIDE SEQUENCE [LARGE SCALE GENOMIC DNA]</scope>
    <source>
        <strain evidence="3">Edinburgh</strain>
    </source>
</reference>
<dbReference type="RefSeq" id="XP_028876943.1">
    <property type="nucleotide sequence ID" value="XM_029031767.1"/>
</dbReference>
<proteinExistence type="predicted"/>
<accession>A0A1X0NE26</accession>
<evidence type="ECO:0000313" key="4">
    <source>
        <dbReference type="Proteomes" id="UP000192257"/>
    </source>
</evidence>
<feature type="compositionally biased region" description="Low complexity" evidence="1">
    <location>
        <begin position="29"/>
        <end position="40"/>
    </location>
</feature>
<name>A0A1X0NE26_9TRYP</name>
<feature type="chain" id="PRO_5012778025" description="Mucin-associated surface protein (MASP)" evidence="2">
    <location>
        <begin position="23"/>
        <end position="137"/>
    </location>
</feature>
<protein>
    <recommendedName>
        <fullName evidence="5">Mucin-associated surface protein (MASP)</fullName>
    </recommendedName>
</protein>
<evidence type="ECO:0000256" key="2">
    <source>
        <dbReference type="SAM" id="SignalP"/>
    </source>
</evidence>
<feature type="compositionally biased region" description="Pro residues" evidence="1">
    <location>
        <begin position="87"/>
        <end position="97"/>
    </location>
</feature>
<dbReference type="VEuPathDB" id="TriTrypDB:TM35_001161060"/>
<dbReference type="EMBL" id="NBCO01000116">
    <property type="protein sequence ID" value="ORC81431.1"/>
    <property type="molecule type" value="Genomic_DNA"/>
</dbReference>
<keyword evidence="4" id="KW-1185">Reference proteome</keyword>
<evidence type="ECO:0000256" key="1">
    <source>
        <dbReference type="SAM" id="MobiDB-lite"/>
    </source>
</evidence>
<organism evidence="3 4">
    <name type="scientific">Trypanosoma theileri</name>
    <dbReference type="NCBI Taxonomy" id="67003"/>
    <lineage>
        <taxon>Eukaryota</taxon>
        <taxon>Discoba</taxon>
        <taxon>Euglenozoa</taxon>
        <taxon>Kinetoplastea</taxon>
        <taxon>Metakinetoplastina</taxon>
        <taxon>Trypanosomatida</taxon>
        <taxon>Trypanosomatidae</taxon>
        <taxon>Trypanosoma</taxon>
    </lineage>
</organism>
<comment type="caution">
    <text evidence="3">The sequence shown here is derived from an EMBL/GenBank/DDBJ whole genome shotgun (WGS) entry which is preliminary data.</text>
</comment>
<gene>
    <name evidence="3" type="ORF">TM35_001161060</name>
</gene>
<evidence type="ECO:0008006" key="5">
    <source>
        <dbReference type="Google" id="ProtNLM"/>
    </source>
</evidence>
<feature type="signal peptide" evidence="2">
    <location>
        <begin position="1"/>
        <end position="22"/>
    </location>
</feature>
<dbReference type="Proteomes" id="UP000192257">
    <property type="component" value="Unassembled WGS sequence"/>
</dbReference>
<evidence type="ECO:0000313" key="3">
    <source>
        <dbReference type="EMBL" id="ORC81431.1"/>
    </source>
</evidence>
<feature type="non-terminal residue" evidence="3">
    <location>
        <position position="137"/>
    </location>
</feature>